<dbReference type="SMART" id="SM00487">
    <property type="entry name" value="DEXDc"/>
    <property type="match status" value="1"/>
</dbReference>
<keyword evidence="1" id="KW-0479">Metal-binding</keyword>
<dbReference type="Proteomes" id="UP000290527">
    <property type="component" value="Unassembled WGS sequence"/>
</dbReference>
<keyword evidence="11" id="KW-1185">Reference proteome</keyword>
<dbReference type="SUPFAM" id="SSF52540">
    <property type="entry name" value="P-loop containing nucleoside triphosphate hydrolases"/>
    <property type="match status" value="1"/>
</dbReference>
<proteinExistence type="predicted"/>
<evidence type="ECO:0000259" key="9">
    <source>
        <dbReference type="PROSITE" id="PS51194"/>
    </source>
</evidence>
<dbReference type="PROSITE" id="PS51192">
    <property type="entry name" value="HELICASE_ATP_BIND_1"/>
    <property type="match status" value="1"/>
</dbReference>
<dbReference type="PANTHER" id="PTHR11472">
    <property type="entry name" value="DNA REPAIR DEAD HELICASE RAD3/XP-D SUBFAMILY MEMBER"/>
    <property type="match status" value="1"/>
</dbReference>
<accession>A0A401HQS2</accession>
<evidence type="ECO:0000256" key="3">
    <source>
        <dbReference type="ARBA" id="ARBA00022763"/>
    </source>
</evidence>
<dbReference type="Pfam" id="PF04851">
    <property type="entry name" value="ResIII"/>
    <property type="match status" value="1"/>
</dbReference>
<comment type="caution">
    <text evidence="10">The sequence shown here is derived from an EMBL/GenBank/DDBJ whole genome shotgun (WGS) entry which is preliminary data.</text>
</comment>
<dbReference type="GO" id="GO:0006281">
    <property type="term" value="P:DNA repair"/>
    <property type="evidence" value="ECO:0007669"/>
    <property type="project" value="UniProtKB-KW"/>
</dbReference>
<dbReference type="OrthoDB" id="27512at2157"/>
<dbReference type="InterPro" id="IPR014013">
    <property type="entry name" value="Helic_SF1/SF2_ATP-bd_DinG/Rad3"/>
</dbReference>
<keyword evidence="4 10" id="KW-0378">Hydrolase</keyword>
<protein>
    <submittedName>
        <fullName evidence="10">ATP-dependent DNA helicase DinG</fullName>
        <ecNumber evidence="10">3.6.4.12</ecNumber>
    </submittedName>
</protein>
<gene>
    <name evidence="10" type="ORF">MHHB_P0836</name>
</gene>
<dbReference type="PANTHER" id="PTHR11472:SF34">
    <property type="entry name" value="REGULATOR OF TELOMERE ELONGATION HELICASE 1"/>
    <property type="match status" value="1"/>
</dbReference>
<dbReference type="GO" id="GO:0016818">
    <property type="term" value="F:hydrolase activity, acting on acid anhydrides, in phosphorus-containing anhydrides"/>
    <property type="evidence" value="ECO:0007669"/>
    <property type="project" value="InterPro"/>
</dbReference>
<evidence type="ECO:0000256" key="2">
    <source>
        <dbReference type="ARBA" id="ARBA00022741"/>
    </source>
</evidence>
<keyword evidence="1" id="KW-0004">4Fe-4S</keyword>
<evidence type="ECO:0000256" key="1">
    <source>
        <dbReference type="ARBA" id="ARBA00022485"/>
    </source>
</evidence>
<dbReference type="PROSITE" id="PS51194">
    <property type="entry name" value="HELICASE_CTER"/>
    <property type="match status" value="1"/>
</dbReference>
<name>A0A401HQS2_9EURY</name>
<dbReference type="Gene3D" id="3.40.50.300">
    <property type="entry name" value="P-loop containing nucleotide triphosphate hydrolases"/>
    <property type="match status" value="2"/>
</dbReference>
<dbReference type="AlphaFoldDB" id="A0A401HQS2"/>
<feature type="domain" description="Helicase ATP-binding" evidence="7">
    <location>
        <begin position="33"/>
        <end position="234"/>
    </location>
</feature>
<dbReference type="GO" id="GO:0051539">
    <property type="term" value="F:4 iron, 4 sulfur cluster binding"/>
    <property type="evidence" value="ECO:0007669"/>
    <property type="project" value="UniProtKB-KW"/>
</dbReference>
<feature type="domain" description="Helicase ATP-binding" evidence="8">
    <location>
        <begin position="11"/>
        <end position="250"/>
    </location>
</feature>
<dbReference type="InterPro" id="IPR027417">
    <property type="entry name" value="P-loop_NTPase"/>
</dbReference>
<dbReference type="GO" id="GO:0003678">
    <property type="term" value="F:DNA helicase activity"/>
    <property type="evidence" value="ECO:0007669"/>
    <property type="project" value="UniProtKB-EC"/>
</dbReference>
<dbReference type="PROSITE" id="PS51193">
    <property type="entry name" value="HELICASE_ATP_BIND_2"/>
    <property type="match status" value="1"/>
</dbReference>
<dbReference type="GO" id="GO:0005524">
    <property type="term" value="F:ATP binding"/>
    <property type="evidence" value="ECO:0007669"/>
    <property type="project" value="UniProtKB-KW"/>
</dbReference>
<evidence type="ECO:0000259" key="7">
    <source>
        <dbReference type="PROSITE" id="PS51192"/>
    </source>
</evidence>
<dbReference type="InterPro" id="IPR006555">
    <property type="entry name" value="ATP-dep_Helicase_C"/>
</dbReference>
<dbReference type="SMART" id="SM00491">
    <property type="entry name" value="HELICc2"/>
    <property type="match status" value="1"/>
</dbReference>
<evidence type="ECO:0000259" key="8">
    <source>
        <dbReference type="PROSITE" id="PS51193"/>
    </source>
</evidence>
<keyword evidence="1" id="KW-0411">Iron-sulfur</keyword>
<evidence type="ECO:0000256" key="4">
    <source>
        <dbReference type="ARBA" id="ARBA00022801"/>
    </source>
</evidence>
<organism evidence="10 11">
    <name type="scientific">Methanofervidicoccus abyssi</name>
    <dbReference type="NCBI Taxonomy" id="2082189"/>
    <lineage>
        <taxon>Archaea</taxon>
        <taxon>Methanobacteriati</taxon>
        <taxon>Methanobacteriota</taxon>
        <taxon>Methanomada group</taxon>
        <taxon>Methanococci</taxon>
        <taxon>Methanococcales</taxon>
        <taxon>Methanofervidicoccus</taxon>
    </lineage>
</organism>
<evidence type="ECO:0000313" key="10">
    <source>
        <dbReference type="EMBL" id="GBF36606.1"/>
    </source>
</evidence>
<feature type="domain" description="Helicase C-terminal" evidence="9">
    <location>
        <begin position="472"/>
        <end position="661"/>
    </location>
</feature>
<dbReference type="GO" id="GO:0003677">
    <property type="term" value="F:DNA binding"/>
    <property type="evidence" value="ECO:0007669"/>
    <property type="project" value="InterPro"/>
</dbReference>
<evidence type="ECO:0000313" key="11">
    <source>
        <dbReference type="Proteomes" id="UP000290527"/>
    </source>
</evidence>
<keyword evidence="6" id="KW-0234">DNA repair</keyword>
<dbReference type="InterPro" id="IPR045028">
    <property type="entry name" value="DinG/Rad3-like"/>
</dbReference>
<dbReference type="InterPro" id="IPR014001">
    <property type="entry name" value="Helicase_ATP-bd"/>
</dbReference>
<keyword evidence="1" id="KW-0408">Iron</keyword>
<dbReference type="SMART" id="SM00488">
    <property type="entry name" value="DEXDc2"/>
    <property type="match status" value="1"/>
</dbReference>
<keyword evidence="10" id="KW-0347">Helicase</keyword>
<reference evidence="10 11" key="1">
    <citation type="journal article" date="2019" name="Int. J. Syst. Evol. Microbiol.">
        <title>Methanofervidicoccus abyssi gen. nov., sp. nov., a hydrogenotrophic methanogen, isolated from a hydrothermal vent chimney in the Mid-Cayman Spreading Center, the Caribbean Sea.</title>
        <authorList>
            <person name="Sakai S."/>
            <person name="Takaki Y."/>
            <person name="Miyazaki M."/>
            <person name="Ogawara M."/>
            <person name="Yanagawa K."/>
            <person name="Miyazaki J."/>
            <person name="Takai K."/>
        </authorList>
    </citation>
    <scope>NUCLEOTIDE SEQUENCE [LARGE SCALE GENOMIC DNA]</scope>
    <source>
        <strain evidence="10 11">HHB</strain>
    </source>
</reference>
<evidence type="ECO:0000256" key="6">
    <source>
        <dbReference type="ARBA" id="ARBA00023204"/>
    </source>
</evidence>
<dbReference type="RefSeq" id="WP_131007364.1">
    <property type="nucleotide sequence ID" value="NZ_BFAX01000003.1"/>
</dbReference>
<dbReference type="InterPro" id="IPR001650">
    <property type="entry name" value="Helicase_C-like"/>
</dbReference>
<keyword evidence="2" id="KW-0547">Nucleotide-binding</keyword>
<sequence>MKYSLEDFRIFYRMKFPYEKIRPQQVKMMEKIFNSIKNKKNLIVEAPTGVGKTLSYLIPTIYFAERGKRIIILTETIDQQERILEELNALKPNLKVSFIMGKNNFICKVKGSKADGIFCKLNKRCYHRPNRRTQCVLCGTAKKPVKIGEDIKYYCPFCICDYQKSKIDCLEGDILVMNNSVFYYIKEEIDVNRKTEVIICDEAHKLEKSIRNSATIKIDPETALYRLREMAYYFAPAILKKHLGRLRERYPTLNDNTIENYEKDFWNIVRNYVVKHADIEECKYILDYYGEEIIGTSKWNIAVLGVLIDGYYQIRNIKNKIFSFEEKKELKTEELIFEVYNENTFVYLEYIYVSQKKLSDMSLTEFLEEIRGLKSIDDNFVVYRSGKALLCVPVFVSSYLKRLYDNATVIHCSATIGNPEIHGRKTGVESFDTLILDSPFSKDRRKIIALTDGVNMKYEGNLDLKRKKANENIFKLLKSTKANTLVLFRSFEDLESAYNYLLERTSELKGKIFCYHSDMDGKDAKILKERFEKEGGVLLATGRFAEGVDIPGEALTMVIIDSLPFPVPTPLLNREQKLIKDKLLRRGIDPRTAHWQSFLMTSFHIMSTRVIQMIGRLIRTERDYGIVVIQDRRFYQWVGEVMRKRKYLKDEYISMSLRNALEYIPKFLSKFRNGYK</sequence>
<dbReference type="Pfam" id="PF13307">
    <property type="entry name" value="Helicase_C_2"/>
    <property type="match status" value="1"/>
</dbReference>
<dbReference type="EC" id="3.6.4.12" evidence="10"/>
<dbReference type="InterPro" id="IPR006935">
    <property type="entry name" value="Helicase/UvrB_N"/>
</dbReference>
<keyword evidence="5" id="KW-0067">ATP-binding</keyword>
<evidence type="ECO:0000256" key="5">
    <source>
        <dbReference type="ARBA" id="ARBA00022840"/>
    </source>
</evidence>
<dbReference type="InterPro" id="IPR006554">
    <property type="entry name" value="Helicase-like_DEXD_c2"/>
</dbReference>
<dbReference type="EMBL" id="BFAX01000003">
    <property type="protein sequence ID" value="GBF36606.1"/>
    <property type="molecule type" value="Genomic_DNA"/>
</dbReference>
<keyword evidence="3" id="KW-0227">DNA damage</keyword>